<dbReference type="Gene3D" id="1.10.510.10">
    <property type="entry name" value="Transferase(Phosphotransferase) domain 1"/>
    <property type="match status" value="2"/>
</dbReference>
<dbReference type="InterPro" id="IPR008271">
    <property type="entry name" value="Ser/Thr_kinase_AS"/>
</dbReference>
<keyword evidence="1" id="KW-0418">Kinase</keyword>
<dbReference type="EMBL" id="FWPT01000004">
    <property type="protein sequence ID" value="SMA45777.1"/>
    <property type="molecule type" value="Genomic_DNA"/>
</dbReference>
<reference evidence="1 2" key="1">
    <citation type="submission" date="2017-03" db="EMBL/GenBank/DDBJ databases">
        <authorList>
            <person name="Afonso C.L."/>
            <person name="Miller P.J."/>
            <person name="Scott M.A."/>
            <person name="Spackman E."/>
            <person name="Goraichik I."/>
            <person name="Dimitrov K.M."/>
            <person name="Suarez D.L."/>
            <person name="Swayne D.E."/>
        </authorList>
    </citation>
    <scope>NUCLEOTIDE SEQUENCE [LARGE SCALE GENOMIC DNA]</scope>
    <source>
        <strain evidence="1">SB41UT1</strain>
    </source>
</reference>
<dbReference type="PROSITE" id="PS00108">
    <property type="entry name" value="PROTEIN_KINASE_ST"/>
    <property type="match status" value="1"/>
</dbReference>
<dbReference type="Proteomes" id="UP000196573">
    <property type="component" value="Unassembled WGS sequence"/>
</dbReference>
<dbReference type="InterPro" id="IPR011009">
    <property type="entry name" value="Kinase-like_dom_sf"/>
</dbReference>
<proteinExistence type="predicted"/>
<evidence type="ECO:0000313" key="2">
    <source>
        <dbReference type="Proteomes" id="UP000196573"/>
    </source>
</evidence>
<dbReference type="OrthoDB" id="8532943at2"/>
<evidence type="ECO:0000313" key="1">
    <source>
        <dbReference type="EMBL" id="SMA45777.1"/>
    </source>
</evidence>
<protein>
    <submittedName>
        <fullName evidence="1">3-deoxy-D-manno-octulosonic-acid kinase</fullName>
    </submittedName>
</protein>
<name>A0A1X7AIU5_9GAMM</name>
<gene>
    <name evidence="1" type="ORF">EHSB41UT_01992</name>
</gene>
<keyword evidence="2" id="KW-1185">Reference proteome</keyword>
<dbReference type="AlphaFoldDB" id="A0A1X7AIU5"/>
<keyword evidence="1" id="KW-0808">Transferase</keyword>
<accession>A0A1X7AIU5</accession>
<dbReference type="Pfam" id="PF06293">
    <property type="entry name" value="Kdo"/>
    <property type="match status" value="2"/>
</dbReference>
<organism evidence="1 2">
    <name type="scientific">Parendozoicomonas haliclonae</name>
    <dbReference type="NCBI Taxonomy" id="1960125"/>
    <lineage>
        <taxon>Bacteria</taxon>
        <taxon>Pseudomonadati</taxon>
        <taxon>Pseudomonadota</taxon>
        <taxon>Gammaproteobacteria</taxon>
        <taxon>Oceanospirillales</taxon>
        <taxon>Endozoicomonadaceae</taxon>
        <taxon>Parendozoicomonas</taxon>
    </lineage>
</organism>
<dbReference type="GO" id="GO:0004672">
    <property type="term" value="F:protein kinase activity"/>
    <property type="evidence" value="ECO:0007669"/>
    <property type="project" value="InterPro"/>
</dbReference>
<sequence length="483" mass="54464">MNPVTMTTLDSATLQSLTEAPKTPFQLATEEGSLECLDVLRFLPGKRLVLRARFGGEVVIAKCFFGSMANRDMKRELRGIEGFVRAEVPTPELIGSSANQHFHLVLTRELSPVISFDTFWSGQLSDDERRTWLEKISGIIGALHNVGVQQKDIHLDNLLLQDDEIYLIDGGGAEVVNNALPPKEAVENLALFQAVLFPRYDRFIENVWNAYCEAAPELADGTSLESFSLLVQQQRKWRERFVQKALRNCTQFRVEKSWTHFLSVERSLDTPALLEVLADPEQAMAAGKVIKQGRTNTLVVVELSNGEKVLIKRFKSTKGFLHQSLRMLRASRARGCWLNGFLLQMLGVRTPQPYAMLEKRFGPLTTCSYIINSYQPAPNAYDWFAQSPLPDGYHPVANEIGNILTTLQRSLVYHGDLKGNNFLVQDGSASLIDLDSMTSYKNPSKFKRANQQDINRFARNWTDLPLAAEVFSPIINKLKNDRD</sequence>
<dbReference type="RefSeq" id="WP_087109373.1">
    <property type="nucleotide sequence ID" value="NZ_CBCSCN010000002.1"/>
</dbReference>
<dbReference type="SUPFAM" id="SSF56112">
    <property type="entry name" value="Protein kinase-like (PK-like)"/>
    <property type="match status" value="2"/>
</dbReference>